<keyword evidence="9" id="KW-0732">Signal</keyword>
<dbReference type="STRING" id="1486859.SAMN05444273_108134"/>
<evidence type="ECO:0000313" key="11">
    <source>
        <dbReference type="EMBL" id="SHF63176.1"/>
    </source>
</evidence>
<dbReference type="Gene3D" id="1.10.287.1260">
    <property type="match status" value="1"/>
</dbReference>
<proteinExistence type="inferred from homology"/>
<evidence type="ECO:0000256" key="7">
    <source>
        <dbReference type="RuleBase" id="RU369025"/>
    </source>
</evidence>
<dbReference type="InterPro" id="IPR010920">
    <property type="entry name" value="LSM_dom_sf"/>
</dbReference>
<accession>A0A1M5D842</accession>
<evidence type="ECO:0000256" key="4">
    <source>
        <dbReference type="ARBA" id="ARBA00022692"/>
    </source>
</evidence>
<evidence type="ECO:0000256" key="9">
    <source>
        <dbReference type="SAM" id="SignalP"/>
    </source>
</evidence>
<evidence type="ECO:0000256" key="5">
    <source>
        <dbReference type="ARBA" id="ARBA00022989"/>
    </source>
</evidence>
<feature type="transmembrane region" description="Helical" evidence="7">
    <location>
        <begin position="135"/>
        <end position="154"/>
    </location>
</feature>
<evidence type="ECO:0000256" key="8">
    <source>
        <dbReference type="SAM" id="MobiDB-lite"/>
    </source>
</evidence>
<dbReference type="Pfam" id="PF04972">
    <property type="entry name" value="BON"/>
    <property type="match status" value="1"/>
</dbReference>
<feature type="compositionally biased region" description="Polar residues" evidence="8">
    <location>
        <begin position="25"/>
        <end position="38"/>
    </location>
</feature>
<keyword evidence="7" id="KW-0997">Cell inner membrane</keyword>
<dbReference type="RefSeq" id="WP_073145788.1">
    <property type="nucleotide sequence ID" value="NZ_FQUV01000008.1"/>
</dbReference>
<evidence type="ECO:0000313" key="12">
    <source>
        <dbReference type="Proteomes" id="UP000184144"/>
    </source>
</evidence>
<feature type="signal peptide" evidence="9">
    <location>
        <begin position="1"/>
        <end position="21"/>
    </location>
</feature>
<evidence type="ECO:0000256" key="6">
    <source>
        <dbReference type="ARBA" id="ARBA00023136"/>
    </source>
</evidence>
<feature type="domain" description="BON" evidence="10">
    <location>
        <begin position="45"/>
        <end position="111"/>
    </location>
</feature>
<sequence>MMTRILFALCAVFALSIPALSQEASSDGQDVTSPSQAVSVEPTARDEQIADRIVGILRSTGWYKFSRVEVKDGIVFLDGRTTNADHKRWARDLASQTQDVVAVVNRIQVVQEANWSFAPALGEIKSVGKRIVTSLPLIVLALIILPLTWWLSSLAARGIRRWLLSGIASPFLRDIVSRAIALPIFLIGLFVVLQVAGLTQIAVSVVGGAGVIGIVVGFAFRDIAENFLASLLLSIRRPFQSGDYIEVAGMAGSVRSMNTRSTVLLSPEGNHIQIPNAMIFKSTIVNYTSSANRRDTLVIGVGYDVSVARAQSLILEVIAGHEAVLNQPEPMILVDGLGSSTVNIKAYYWVNAKDFSVLKVKSALLRQVTKRLTEEGVSMPDDAREIIFPQGVPVLQLEGAAEKSALAIASQEFSEGAKQVAAAAAADDAMPEVEGNLLNEQSDVEQATADAVVTEEDGADLLSDKA</sequence>
<dbReference type="GO" id="GO:0005886">
    <property type="term" value="C:plasma membrane"/>
    <property type="evidence" value="ECO:0007669"/>
    <property type="project" value="UniProtKB-SubCell"/>
</dbReference>
<dbReference type="PROSITE" id="PS50914">
    <property type="entry name" value="BON"/>
    <property type="match status" value="1"/>
</dbReference>
<dbReference type="InterPro" id="IPR049278">
    <property type="entry name" value="MS_channel_C"/>
</dbReference>
<evidence type="ECO:0000256" key="2">
    <source>
        <dbReference type="ARBA" id="ARBA00008017"/>
    </source>
</evidence>
<dbReference type="Gene3D" id="3.30.70.100">
    <property type="match status" value="1"/>
</dbReference>
<keyword evidence="6 7" id="KW-0472">Membrane</keyword>
<dbReference type="PANTHER" id="PTHR30221:SF1">
    <property type="entry name" value="SMALL-CONDUCTANCE MECHANOSENSITIVE CHANNEL"/>
    <property type="match status" value="1"/>
</dbReference>
<dbReference type="InterPro" id="IPR023408">
    <property type="entry name" value="MscS_beta-dom_sf"/>
</dbReference>
<dbReference type="OrthoDB" id="9793781at2"/>
<dbReference type="InterPro" id="IPR007055">
    <property type="entry name" value="BON_dom"/>
</dbReference>
<dbReference type="Pfam" id="PF21082">
    <property type="entry name" value="MS_channel_3rd"/>
    <property type="match status" value="1"/>
</dbReference>
<protein>
    <recommendedName>
        <fullName evidence="7">Small-conductance mechanosensitive channel</fullName>
    </recommendedName>
</protein>
<dbReference type="AlphaFoldDB" id="A0A1M5D842"/>
<name>A0A1M5D842_9RHOB</name>
<gene>
    <name evidence="11" type="ORF">SAMN05444273_108134</name>
</gene>
<dbReference type="SUPFAM" id="SSF82861">
    <property type="entry name" value="Mechanosensitive channel protein MscS (YggB), transmembrane region"/>
    <property type="match status" value="1"/>
</dbReference>
<dbReference type="InterPro" id="IPR011066">
    <property type="entry name" value="MscS_channel_C_sf"/>
</dbReference>
<feature type="transmembrane region" description="Helical" evidence="7">
    <location>
        <begin position="175"/>
        <end position="195"/>
    </location>
</feature>
<dbReference type="Proteomes" id="UP000184144">
    <property type="component" value="Unassembled WGS sequence"/>
</dbReference>
<feature type="chain" id="PRO_5012996821" description="Small-conductance mechanosensitive channel" evidence="9">
    <location>
        <begin position="22"/>
        <end position="466"/>
    </location>
</feature>
<dbReference type="InterPro" id="IPR006685">
    <property type="entry name" value="MscS_channel_2nd"/>
</dbReference>
<dbReference type="InterPro" id="IPR011014">
    <property type="entry name" value="MscS_channel_TM-2"/>
</dbReference>
<dbReference type="Pfam" id="PF00924">
    <property type="entry name" value="MS_channel_2nd"/>
    <property type="match status" value="1"/>
</dbReference>
<keyword evidence="12" id="KW-1185">Reference proteome</keyword>
<feature type="region of interest" description="Disordered" evidence="8">
    <location>
        <begin position="25"/>
        <end position="44"/>
    </location>
</feature>
<comment type="caution">
    <text evidence="7">Lacks conserved residue(s) required for the propagation of feature annotation.</text>
</comment>
<feature type="transmembrane region" description="Helical" evidence="7">
    <location>
        <begin position="201"/>
        <end position="220"/>
    </location>
</feature>
<dbReference type="GO" id="GO:0008381">
    <property type="term" value="F:mechanosensitive monoatomic ion channel activity"/>
    <property type="evidence" value="ECO:0007669"/>
    <property type="project" value="InterPro"/>
</dbReference>
<dbReference type="PANTHER" id="PTHR30221">
    <property type="entry name" value="SMALL-CONDUCTANCE MECHANOSENSITIVE CHANNEL"/>
    <property type="match status" value="1"/>
</dbReference>
<dbReference type="SUPFAM" id="SSF82689">
    <property type="entry name" value="Mechanosensitive channel protein MscS (YggB), C-terminal domain"/>
    <property type="match status" value="1"/>
</dbReference>
<evidence type="ECO:0000256" key="1">
    <source>
        <dbReference type="ARBA" id="ARBA00004651"/>
    </source>
</evidence>
<keyword evidence="7" id="KW-0407">Ion channel</keyword>
<keyword evidence="4 7" id="KW-0812">Transmembrane</keyword>
<keyword evidence="7" id="KW-0406">Ion transport</keyword>
<organism evidence="11 12">
    <name type="scientific">Litoreibacter ascidiaceicola</name>
    <dbReference type="NCBI Taxonomy" id="1486859"/>
    <lineage>
        <taxon>Bacteria</taxon>
        <taxon>Pseudomonadati</taxon>
        <taxon>Pseudomonadota</taxon>
        <taxon>Alphaproteobacteria</taxon>
        <taxon>Rhodobacterales</taxon>
        <taxon>Roseobacteraceae</taxon>
        <taxon>Litoreibacter</taxon>
    </lineage>
</organism>
<comment type="function">
    <text evidence="7">Mechanosensitive channel that participates in the regulation of osmotic pressure changes within the cell, opening in response to stretch forces in the membrane lipid bilayer, without the need for other proteins. Contributes to normal resistance to hypoosmotic shock. Forms an ion channel of 1.0 nanosiemens conductance with a slight preference for anions.</text>
</comment>
<comment type="subcellular location">
    <subcellularLocation>
        <location evidence="7">Cell inner membrane</location>
        <topology evidence="7">Multi-pass membrane protein</topology>
    </subcellularLocation>
    <subcellularLocation>
        <location evidence="1">Cell membrane</location>
        <topology evidence="1">Multi-pass membrane protein</topology>
    </subcellularLocation>
</comment>
<dbReference type="Gene3D" id="2.30.30.60">
    <property type="match status" value="1"/>
</dbReference>
<dbReference type="InterPro" id="IPR045275">
    <property type="entry name" value="MscS_archaea/bacteria_type"/>
</dbReference>
<evidence type="ECO:0000256" key="3">
    <source>
        <dbReference type="ARBA" id="ARBA00022475"/>
    </source>
</evidence>
<comment type="similarity">
    <text evidence="2 7">Belongs to the MscS (TC 1.A.23) family.</text>
</comment>
<keyword evidence="3" id="KW-1003">Cell membrane</keyword>
<dbReference type="EMBL" id="FQUV01000008">
    <property type="protein sequence ID" value="SHF63176.1"/>
    <property type="molecule type" value="Genomic_DNA"/>
</dbReference>
<reference evidence="12" key="1">
    <citation type="submission" date="2016-11" db="EMBL/GenBank/DDBJ databases">
        <authorList>
            <person name="Varghese N."/>
            <person name="Submissions S."/>
        </authorList>
    </citation>
    <scope>NUCLEOTIDE SEQUENCE [LARGE SCALE GENOMIC DNA]</scope>
    <source>
        <strain evidence="12">DSM 100566</strain>
    </source>
</reference>
<comment type="subunit">
    <text evidence="7">Homoheptamer.</text>
</comment>
<keyword evidence="7" id="KW-0813">Transport</keyword>
<evidence type="ECO:0000259" key="10">
    <source>
        <dbReference type="PROSITE" id="PS50914"/>
    </source>
</evidence>
<dbReference type="SUPFAM" id="SSF50182">
    <property type="entry name" value="Sm-like ribonucleoproteins"/>
    <property type="match status" value="1"/>
</dbReference>
<keyword evidence="5 7" id="KW-1133">Transmembrane helix</keyword>
<dbReference type="Gene3D" id="3.30.1340.30">
    <property type="match status" value="1"/>
</dbReference>